<dbReference type="GO" id="GO:0005737">
    <property type="term" value="C:cytoplasm"/>
    <property type="evidence" value="ECO:0007669"/>
    <property type="project" value="InterPro"/>
</dbReference>
<feature type="compositionally biased region" description="Polar residues" evidence="1">
    <location>
        <begin position="163"/>
        <end position="198"/>
    </location>
</feature>
<dbReference type="InterPro" id="IPR007320">
    <property type="entry name" value="PDCD2_C"/>
</dbReference>
<name>A0A9W4XRY1_9PLEO</name>
<accession>A0A9W4XRY1</accession>
<dbReference type="EMBL" id="CAOQHR010000008">
    <property type="protein sequence ID" value="CAI6338435.1"/>
    <property type="molecule type" value="Genomic_DNA"/>
</dbReference>
<gene>
    <name evidence="3" type="ORF">PDIGIT_LOCUS11563</name>
</gene>
<dbReference type="OrthoDB" id="443682at2759"/>
<evidence type="ECO:0000313" key="4">
    <source>
        <dbReference type="Proteomes" id="UP001152607"/>
    </source>
</evidence>
<evidence type="ECO:0000256" key="1">
    <source>
        <dbReference type="SAM" id="MobiDB-lite"/>
    </source>
</evidence>
<dbReference type="AlphaFoldDB" id="A0A9W4XRY1"/>
<evidence type="ECO:0000259" key="2">
    <source>
        <dbReference type="Pfam" id="PF04194"/>
    </source>
</evidence>
<feature type="compositionally biased region" description="Basic and acidic residues" evidence="1">
    <location>
        <begin position="199"/>
        <end position="211"/>
    </location>
</feature>
<feature type="region of interest" description="Disordered" evidence="1">
    <location>
        <begin position="267"/>
        <end position="293"/>
    </location>
</feature>
<dbReference type="GO" id="GO:0030490">
    <property type="term" value="P:maturation of SSU-rRNA"/>
    <property type="evidence" value="ECO:0007669"/>
    <property type="project" value="TreeGrafter"/>
</dbReference>
<protein>
    <recommendedName>
        <fullName evidence="2">Programmed cell death protein 2 C-terminal domain-containing protein</fullName>
    </recommendedName>
</protein>
<dbReference type="Proteomes" id="UP001152607">
    <property type="component" value="Unassembled WGS sequence"/>
</dbReference>
<dbReference type="PANTHER" id="PTHR47524:SF1">
    <property type="entry name" value="20S RRNA ACCUMULATION PROTEIN 4"/>
    <property type="match status" value="1"/>
</dbReference>
<keyword evidence="4" id="KW-1185">Reference proteome</keyword>
<organism evidence="3 4">
    <name type="scientific">Periconia digitata</name>
    <dbReference type="NCBI Taxonomy" id="1303443"/>
    <lineage>
        <taxon>Eukaryota</taxon>
        <taxon>Fungi</taxon>
        <taxon>Dikarya</taxon>
        <taxon>Ascomycota</taxon>
        <taxon>Pezizomycotina</taxon>
        <taxon>Dothideomycetes</taxon>
        <taxon>Pleosporomycetidae</taxon>
        <taxon>Pleosporales</taxon>
        <taxon>Massarineae</taxon>
        <taxon>Periconiaceae</taxon>
        <taxon>Periconia</taxon>
    </lineage>
</organism>
<feature type="region of interest" description="Disordered" evidence="1">
    <location>
        <begin position="144"/>
        <end position="246"/>
    </location>
</feature>
<proteinExistence type="predicted"/>
<evidence type="ECO:0000313" key="3">
    <source>
        <dbReference type="EMBL" id="CAI6338435.1"/>
    </source>
</evidence>
<dbReference type="PANTHER" id="PTHR47524">
    <property type="entry name" value="20S RRNA ACCUMULATION PROTEIN 4"/>
    <property type="match status" value="1"/>
</dbReference>
<dbReference type="Pfam" id="PF04194">
    <property type="entry name" value="PDCD2_C"/>
    <property type="match status" value="1"/>
</dbReference>
<reference evidence="3" key="1">
    <citation type="submission" date="2023-01" db="EMBL/GenBank/DDBJ databases">
        <authorList>
            <person name="Van Ghelder C."/>
            <person name="Rancurel C."/>
        </authorList>
    </citation>
    <scope>NUCLEOTIDE SEQUENCE</scope>
    <source>
        <strain evidence="3">CNCM I-4278</strain>
    </source>
</reference>
<feature type="domain" description="Programmed cell death protein 2 C-terminal" evidence="2">
    <location>
        <begin position="302"/>
        <end position="433"/>
    </location>
</feature>
<comment type="caution">
    <text evidence="3">The sequence shown here is derived from an EMBL/GenBank/DDBJ whole genome shotgun (WGS) entry which is preliminary data.</text>
</comment>
<sequence>MPPYESDSSDEGEEFTETNVLLGYAAEEPSGDTVSHLGGRPTWIDEKIAPSGALAKCKVCNGLLTLLLELNGDLPEHFPGHERRLYIWSCRRKACRRKEGSVRGIRGVRIAKGASSKPKLQAVLKTDEVAGSNDKPVPQLGNSLFGVKESASDGAPANPFANPFSTNNGGNTSVNPFSKASASANPFASSTPPIQATSSEKENEGNVKKDEEAETSLPQTFAEKVRLSSPPPVNQPARPHEPWPAESVFPPPYPRYYLDAEYEALDAPSTPQIPENTRMDLDSGSSEKGGKEDKDIFESSLDKTFQKFADRVGQNPEQVLRYEYKGKPLLYSDADAIGKSLAAHSENGPSSTSKIIVSRNGTGLAPCQNCGAERVFEVQLTPHAITELEADDMTIDGMEWGTIILGVCSKDCKPDDIAEGESGYVEEWIGVQWEEVAPKK</sequence>